<gene>
    <name evidence="20" type="primary">NAD5</name>
</gene>
<dbReference type="InterPro" id="IPR010934">
    <property type="entry name" value="NADH_DH_su5_C"/>
</dbReference>
<dbReference type="GO" id="GO:0008137">
    <property type="term" value="F:NADH dehydrogenase (ubiquinone) activity"/>
    <property type="evidence" value="ECO:0007669"/>
    <property type="project" value="UniProtKB-EC"/>
</dbReference>
<evidence type="ECO:0000256" key="1">
    <source>
        <dbReference type="ARBA" id="ARBA00004448"/>
    </source>
</evidence>
<dbReference type="PANTHER" id="PTHR42829:SF2">
    <property type="entry name" value="NADH-UBIQUINONE OXIDOREDUCTASE CHAIN 5"/>
    <property type="match status" value="1"/>
</dbReference>
<evidence type="ECO:0000256" key="13">
    <source>
        <dbReference type="ARBA" id="ARBA00023128"/>
    </source>
</evidence>
<keyword evidence="9" id="KW-0249">Electron transport</keyword>
<reference evidence="20" key="1">
    <citation type="submission" date="2016-09" db="EMBL/GenBank/DDBJ databases">
        <authorList>
            <person name="Capua I."/>
            <person name="De Benedictis P."/>
            <person name="Joannis T."/>
            <person name="Lombin L.H."/>
            <person name="Cattoli G."/>
        </authorList>
    </citation>
    <scope>NUCLEOTIDE SEQUENCE</scope>
</reference>
<keyword evidence="12 16" id="KW-0830">Ubiquinone</keyword>
<keyword evidence="5" id="KW-0679">Respiratory chain</keyword>
<dbReference type="EC" id="7.1.1.2" evidence="2 16"/>
<evidence type="ECO:0000256" key="16">
    <source>
        <dbReference type="RuleBase" id="RU003404"/>
    </source>
</evidence>
<keyword evidence="10 16" id="KW-1133">Transmembrane helix</keyword>
<dbReference type="GO" id="GO:0003954">
    <property type="term" value="F:NADH dehydrogenase activity"/>
    <property type="evidence" value="ECO:0007669"/>
    <property type="project" value="TreeGrafter"/>
</dbReference>
<proteinExistence type="inferred from homology"/>
<evidence type="ECO:0000256" key="4">
    <source>
        <dbReference type="ARBA" id="ARBA00022448"/>
    </source>
</evidence>
<dbReference type="InterPro" id="IPR001750">
    <property type="entry name" value="ND/Mrp_TM"/>
</dbReference>
<evidence type="ECO:0000256" key="6">
    <source>
        <dbReference type="ARBA" id="ARBA00022692"/>
    </source>
</evidence>
<evidence type="ECO:0000256" key="15">
    <source>
        <dbReference type="ARBA" id="ARBA00049551"/>
    </source>
</evidence>
<evidence type="ECO:0000259" key="18">
    <source>
        <dbReference type="Pfam" id="PF00662"/>
    </source>
</evidence>
<feature type="transmembrane region" description="Helical" evidence="16">
    <location>
        <begin position="535"/>
        <end position="553"/>
    </location>
</feature>
<dbReference type="Pfam" id="PF06455">
    <property type="entry name" value="NADH5_C"/>
    <property type="match status" value="1"/>
</dbReference>
<feature type="domain" description="NADH-Ubiquinone oxidoreductase (complex I) chain 5 N-terminal" evidence="18">
    <location>
        <begin position="29"/>
        <end position="70"/>
    </location>
</feature>
<evidence type="ECO:0000256" key="8">
    <source>
        <dbReference type="ARBA" id="ARBA00022967"/>
    </source>
</evidence>
<feature type="transmembrane region" description="Helical" evidence="16">
    <location>
        <begin position="355"/>
        <end position="377"/>
    </location>
</feature>
<evidence type="ECO:0000256" key="10">
    <source>
        <dbReference type="ARBA" id="ARBA00022989"/>
    </source>
</evidence>
<dbReference type="InterPro" id="IPR003945">
    <property type="entry name" value="NU5C-like"/>
</dbReference>
<feature type="transmembrane region" description="Helical" evidence="16">
    <location>
        <begin position="40"/>
        <end position="59"/>
    </location>
</feature>
<evidence type="ECO:0000259" key="19">
    <source>
        <dbReference type="Pfam" id="PF06455"/>
    </source>
</evidence>
<comment type="catalytic activity">
    <reaction evidence="15 16">
        <text>a ubiquinone + NADH + 5 H(+)(in) = a ubiquinol + NAD(+) + 4 H(+)(out)</text>
        <dbReference type="Rhea" id="RHEA:29091"/>
        <dbReference type="Rhea" id="RHEA-COMP:9565"/>
        <dbReference type="Rhea" id="RHEA-COMP:9566"/>
        <dbReference type="ChEBI" id="CHEBI:15378"/>
        <dbReference type="ChEBI" id="CHEBI:16389"/>
        <dbReference type="ChEBI" id="CHEBI:17976"/>
        <dbReference type="ChEBI" id="CHEBI:57540"/>
        <dbReference type="ChEBI" id="CHEBI:57945"/>
        <dbReference type="EC" id="7.1.1.2"/>
    </reaction>
</comment>
<feature type="transmembrane region" description="Helical" evidence="16">
    <location>
        <begin position="398"/>
        <end position="421"/>
    </location>
</feature>
<dbReference type="EMBL" id="KX814447">
    <property type="protein sequence ID" value="ARI47106.1"/>
    <property type="molecule type" value="Genomic_DNA"/>
</dbReference>
<feature type="transmembrane region" description="Helical" evidence="16">
    <location>
        <begin position="250"/>
        <end position="276"/>
    </location>
</feature>
<keyword evidence="11 16" id="KW-0520">NAD</keyword>
<dbReference type="GO" id="GO:0042773">
    <property type="term" value="P:ATP synthesis coupled electron transport"/>
    <property type="evidence" value="ECO:0007669"/>
    <property type="project" value="InterPro"/>
</dbReference>
<dbReference type="PANTHER" id="PTHR42829">
    <property type="entry name" value="NADH-UBIQUINONE OXIDOREDUCTASE CHAIN 5"/>
    <property type="match status" value="1"/>
</dbReference>
<evidence type="ECO:0000256" key="3">
    <source>
        <dbReference type="ARBA" id="ARBA00021096"/>
    </source>
</evidence>
<feature type="transmembrane region" description="Helical" evidence="16">
    <location>
        <begin position="225"/>
        <end position="243"/>
    </location>
</feature>
<feature type="domain" description="NADH:quinone oxidoreductase/Mrp antiporter transmembrane" evidence="17">
    <location>
        <begin position="89"/>
        <end position="368"/>
    </location>
</feature>
<dbReference type="PRINTS" id="PR01434">
    <property type="entry name" value="NADHDHGNASE5"/>
</dbReference>
<dbReference type="Pfam" id="PF00361">
    <property type="entry name" value="Proton_antipo_M"/>
    <property type="match status" value="1"/>
</dbReference>
<comment type="subcellular location">
    <subcellularLocation>
        <location evidence="1">Mitochondrion inner membrane</location>
        <topology evidence="1">Multi-pass membrane protein</topology>
    </subcellularLocation>
</comment>
<feature type="transmembrane region" description="Helical" evidence="16">
    <location>
        <begin position="156"/>
        <end position="174"/>
    </location>
</feature>
<comment type="function">
    <text evidence="16">Core subunit of the mitochondrial membrane respiratory chain NADH dehydrogenase (Complex I) which catalyzes electron transfer from NADH through the respiratory chain, using ubiquinone as an electron acceptor. Essential for the catalytic activity and assembly of complex I.</text>
</comment>
<dbReference type="Pfam" id="PF00662">
    <property type="entry name" value="Proton_antipo_N"/>
    <property type="match status" value="1"/>
</dbReference>
<keyword evidence="6 16" id="KW-0812">Transmembrane</keyword>
<keyword evidence="7" id="KW-0999">Mitochondrion inner membrane</keyword>
<dbReference type="GO" id="GO:0015990">
    <property type="term" value="P:electron transport coupled proton transport"/>
    <property type="evidence" value="ECO:0007669"/>
    <property type="project" value="TreeGrafter"/>
</dbReference>
<keyword evidence="14 16" id="KW-0472">Membrane</keyword>
<organism evidence="20">
    <name type="scientific">Phascolosoma sp. MZK-2017</name>
    <dbReference type="NCBI Taxonomy" id="1979532"/>
    <lineage>
        <taxon>Eukaryota</taxon>
        <taxon>Metazoa</taxon>
        <taxon>Spiralia</taxon>
        <taxon>Lophotrochozoa</taxon>
        <taxon>Annelida</taxon>
        <taxon>Sipuncula</taxon>
        <taxon>Phascolosomatidea</taxon>
        <taxon>Phascolosomatiformes</taxon>
        <taxon>Phascolosomatidae</taxon>
        <taxon>Phascolosoma</taxon>
    </lineage>
</organism>
<evidence type="ECO:0000256" key="7">
    <source>
        <dbReference type="ARBA" id="ARBA00022792"/>
    </source>
</evidence>
<accession>A0A1W5YQD2</accession>
<dbReference type="AlphaFoldDB" id="A0A1W5YQD2"/>
<evidence type="ECO:0000256" key="12">
    <source>
        <dbReference type="ARBA" id="ARBA00023075"/>
    </source>
</evidence>
<feature type="transmembrane region" description="Helical" evidence="16">
    <location>
        <begin position="93"/>
        <end position="111"/>
    </location>
</feature>
<feature type="transmembrane region" description="Helical" evidence="16">
    <location>
        <begin position="66"/>
        <end position="87"/>
    </location>
</feature>
<name>A0A1W5YQD2_9ANNE</name>
<feature type="domain" description="NADH dehydrogenase subunit 5 C-terminal" evidence="19">
    <location>
        <begin position="371"/>
        <end position="546"/>
    </location>
</feature>
<comment type="similarity">
    <text evidence="16">Belongs to the complex I subunit 5 family.</text>
</comment>
<dbReference type="InterPro" id="IPR001516">
    <property type="entry name" value="Proton_antipo_N"/>
</dbReference>
<dbReference type="GO" id="GO:0005743">
    <property type="term" value="C:mitochondrial inner membrane"/>
    <property type="evidence" value="ECO:0007669"/>
    <property type="project" value="UniProtKB-SubCell"/>
</dbReference>
<geneLocation type="mitochondrion" evidence="20"/>
<keyword evidence="13 16" id="KW-0496">Mitochondrion</keyword>
<sequence>MGLLGALFSFSSTSKLFSWPFFNPYMSWMSLDILLDQKGLLFASVVLFISGAVLLFSSFYMEDDLFLTRFILLVVLFVLSMNLLIFIPNMISLLLGWDGLGIVSFCLVIYYQSPKSLAGGMLTALSNRVGDVMILLSIAFMVNNGSWLIINLPLSSYSITLMTLVLIAAMTKSAQIPFSSWLPAAMAAPTPVSALVHSSTLVTAGVFLLIRFYPFLILFPQFKTTLLIISVSTLTMAGMSAMTECDLKKIIALSTLSQLGVMMMSLALGLVELAFFHLLTHAMFKALLFMSAGTLLHLFSHNQDLRGFANLSFQLPFVVSTVIIANLALCGFPFMAGFYSKDLILEFMLTSSSSFFLLCIAMGATFLTAAYSIRLTLTAIWAPVSSPPIHLNNDSSPLIILPLLLLSFFAIVGGAIFNWLYMPSSFTPVIPSLIKLIPLFVTIYGAIIVWLFGTVLLHKMKTFMSYPLTLGALTSMWFFTPLSTQAPLLPSLQFVKTMSFSLDCGWLELLGPQSVPTSSSTSIPLVQHLTNTKPLILFLLSGLCMAPVITHYFL</sequence>
<evidence type="ECO:0000259" key="17">
    <source>
        <dbReference type="Pfam" id="PF00361"/>
    </source>
</evidence>
<evidence type="ECO:0000313" key="20">
    <source>
        <dbReference type="EMBL" id="ARI47106.1"/>
    </source>
</evidence>
<evidence type="ECO:0000256" key="11">
    <source>
        <dbReference type="ARBA" id="ARBA00023027"/>
    </source>
</evidence>
<evidence type="ECO:0000256" key="5">
    <source>
        <dbReference type="ARBA" id="ARBA00022660"/>
    </source>
</evidence>
<keyword evidence="8" id="KW-1278">Translocase</keyword>
<feature type="transmembrane region" description="Helical" evidence="16">
    <location>
        <begin position="311"/>
        <end position="335"/>
    </location>
</feature>
<protein>
    <recommendedName>
        <fullName evidence="3 16">NADH-ubiquinone oxidoreductase chain 5</fullName>
        <ecNumber evidence="2 16">7.1.1.2</ecNumber>
    </recommendedName>
</protein>
<evidence type="ECO:0000256" key="2">
    <source>
        <dbReference type="ARBA" id="ARBA00012944"/>
    </source>
</evidence>
<evidence type="ECO:0000256" key="14">
    <source>
        <dbReference type="ARBA" id="ARBA00023136"/>
    </source>
</evidence>
<feature type="transmembrane region" description="Helical" evidence="16">
    <location>
        <begin position="194"/>
        <end position="213"/>
    </location>
</feature>
<feature type="transmembrane region" description="Helical" evidence="16">
    <location>
        <begin position="433"/>
        <end position="456"/>
    </location>
</feature>
<keyword evidence="4 16" id="KW-0813">Transport</keyword>
<evidence type="ECO:0000256" key="9">
    <source>
        <dbReference type="ARBA" id="ARBA00022982"/>
    </source>
</evidence>